<feature type="compositionally biased region" description="Pro residues" evidence="1">
    <location>
        <begin position="132"/>
        <end position="145"/>
    </location>
</feature>
<evidence type="ECO:0000256" key="1">
    <source>
        <dbReference type="SAM" id="MobiDB-lite"/>
    </source>
</evidence>
<dbReference type="EMBL" id="CP005080">
    <property type="protein sequence ID" value="AGK81243.1"/>
    <property type="molecule type" value="Genomic_DNA"/>
</dbReference>
<protein>
    <submittedName>
        <fullName evidence="2">Type I polyketide synthase</fullName>
    </submittedName>
</protein>
<dbReference type="HOGENOM" id="CLU_1142079_0_0_11"/>
<dbReference type="PATRIC" id="fig|1303692.3.peg.6401"/>
<evidence type="ECO:0000313" key="3">
    <source>
        <dbReference type="Proteomes" id="UP000013304"/>
    </source>
</evidence>
<organism evidence="2 3">
    <name type="scientific">Streptomyces microflavus DSM 40593</name>
    <dbReference type="NCBI Taxonomy" id="1303692"/>
    <lineage>
        <taxon>Bacteria</taxon>
        <taxon>Bacillati</taxon>
        <taxon>Actinomycetota</taxon>
        <taxon>Actinomycetes</taxon>
        <taxon>Kitasatosporales</taxon>
        <taxon>Streptomycetaceae</taxon>
        <taxon>Streptomyces</taxon>
    </lineage>
</organism>
<dbReference type="AlphaFoldDB" id="N0D5G4"/>
<sequence length="243" mass="24610">MTPHPGPPRGNALRLRQTGPAGNTRRLPTRSAHGSRRLRTGPAHRTRSVLAALVLAVLTLVGGAPTAGAALPVGALNSLSLTVAHTPKPPAPAPQTDRTAHPGGLHHDLRRTRTAPSAVGSGPGSRGLRDQPPGPQRPHARPTPAPHDRSRAADPAPQTPRAGIGRAHLTGHAPPPSHDGLPACSPGPIVERGPVEPVTAASFGTPSGRRGALPGVRGPPGTAAGLPTGHRSCCSADPASRPR</sequence>
<evidence type="ECO:0000313" key="2">
    <source>
        <dbReference type="EMBL" id="AGK81243.1"/>
    </source>
</evidence>
<gene>
    <name evidence="2" type="ORF">SFUL_6360</name>
</gene>
<dbReference type="KEGG" id="sfi:SFUL_6360"/>
<proteinExistence type="predicted"/>
<feature type="compositionally biased region" description="Basic residues" evidence="1">
    <location>
        <begin position="33"/>
        <end position="43"/>
    </location>
</feature>
<feature type="compositionally biased region" description="Low complexity" evidence="1">
    <location>
        <begin position="219"/>
        <end position="229"/>
    </location>
</feature>
<dbReference type="eggNOG" id="ENOG5031Z3W">
    <property type="taxonomic scope" value="Bacteria"/>
</dbReference>
<feature type="region of interest" description="Disordered" evidence="1">
    <location>
        <begin position="1"/>
        <end position="43"/>
    </location>
</feature>
<reference evidence="2 3" key="1">
    <citation type="submission" date="2013-04" db="EMBL/GenBank/DDBJ databases">
        <title>Complete genome sequence of Streptomyces fulvissimus.</title>
        <authorList>
            <person name="Myronovskyi M."/>
            <person name="Tokovenko B."/>
            <person name="Manderscheid N."/>
            <person name="Petzke L."/>
            <person name="Luzhetskyy A."/>
        </authorList>
    </citation>
    <scope>NUCLEOTIDE SEQUENCE [LARGE SCALE GENOMIC DNA]</scope>
    <source>
        <strain evidence="2 3">DSM 40593</strain>
    </source>
</reference>
<accession>N0D5G4</accession>
<feature type="region of interest" description="Disordered" evidence="1">
    <location>
        <begin position="84"/>
        <end position="243"/>
    </location>
</feature>
<name>N0D5G4_STRMI</name>
<dbReference type="Proteomes" id="UP000013304">
    <property type="component" value="Chromosome"/>
</dbReference>